<feature type="compositionally biased region" description="Low complexity" evidence="11">
    <location>
        <begin position="864"/>
        <end position="932"/>
    </location>
</feature>
<feature type="region of interest" description="Disordered" evidence="11">
    <location>
        <begin position="264"/>
        <end position="283"/>
    </location>
</feature>
<evidence type="ECO:0000313" key="14">
    <source>
        <dbReference type="EMBL" id="AOW04720.1"/>
    </source>
</evidence>
<evidence type="ECO:0000256" key="8">
    <source>
        <dbReference type="ARBA" id="ARBA00025178"/>
    </source>
</evidence>
<dbReference type="Proteomes" id="UP000182444">
    <property type="component" value="Chromosome 1D"/>
</dbReference>
<name>A0A1D8NGG9_YARLL</name>
<keyword evidence="7" id="KW-0539">Nucleus</keyword>
<feature type="domain" description="HSA" evidence="13">
    <location>
        <begin position="195"/>
        <end position="276"/>
    </location>
</feature>
<dbReference type="GO" id="GO:0003682">
    <property type="term" value="F:chromatin binding"/>
    <property type="evidence" value="ECO:0007669"/>
    <property type="project" value="TreeGrafter"/>
</dbReference>
<evidence type="ECO:0000256" key="10">
    <source>
        <dbReference type="ARBA" id="ARBA00032084"/>
    </source>
</evidence>
<dbReference type="RefSeq" id="XP_503354.3">
    <property type="nucleotide sequence ID" value="XM_503354.3"/>
</dbReference>
<evidence type="ECO:0000256" key="4">
    <source>
        <dbReference type="ARBA" id="ARBA00022763"/>
    </source>
</evidence>
<accession>A0A1D8NGG9</accession>
<evidence type="ECO:0000256" key="6">
    <source>
        <dbReference type="ARBA" id="ARBA00023204"/>
    </source>
</evidence>
<reference evidence="14 15" key="1">
    <citation type="journal article" date="2016" name="PLoS ONE">
        <title>Sequence Assembly of Yarrowia lipolytica Strain W29/CLIB89 Shows Transposable Element Diversity.</title>
        <authorList>
            <person name="Magnan C."/>
            <person name="Yu J."/>
            <person name="Chang I."/>
            <person name="Jahn E."/>
            <person name="Kanomata Y."/>
            <person name="Wu J."/>
            <person name="Zeller M."/>
            <person name="Oakes M."/>
            <person name="Baldi P."/>
            <person name="Sandmeyer S."/>
        </authorList>
    </citation>
    <scope>NUCLEOTIDE SEQUENCE [LARGE SCALE GENOMIC DNA]</scope>
    <source>
        <strain evidence="15">CLIB89(W29)</strain>
    </source>
</reference>
<comment type="similarity">
    <text evidence="2">Belongs to the EAF1 family.</text>
</comment>
<feature type="region of interest" description="Disordered" evidence="11">
    <location>
        <begin position="587"/>
        <end position="621"/>
    </location>
</feature>
<dbReference type="eggNOG" id="ENOG502QSEY">
    <property type="taxonomic scope" value="Eukaryota"/>
</dbReference>
<evidence type="ECO:0000256" key="11">
    <source>
        <dbReference type="SAM" id="MobiDB-lite"/>
    </source>
</evidence>
<dbReference type="Pfam" id="PF13921">
    <property type="entry name" value="Myb_DNA-bind_6"/>
    <property type="match status" value="1"/>
</dbReference>
<sequence>MMDPRQETCGDIVSTRKRRLEELYYVSLHPRYPQGLDAKQKLKQFQDQFDLTQNRLFDENKLPKAVEEPKPVPTLQTSTPDAGSSPELKRRRTSSIAQLSPTFSRTSLKTNEQQLQEMLLFLVPSNIPEPTTETKSLAELYYTTQTLPLSKLIPSAHKTLTTDSYHLALLEGKLAVAHARIEELKRAGKWGPRQPKRFQDPIRRKTHWDHVLDEMEWMSTDFREERKFKQAMACEIAFSVLEYHKYGKEACCVKTKPIKFLPEEINESEDTESKMDIDTSMPPPSINPVEVTNISAADSVTVVDYDTLLSQPRTLSSTEESEDKPEEPSTDSEEVVGGEVPKRPAAPKLPESSPFKLYASVDKLDPLSKALFDNLPVTTPPGSAVNALQVPYSDPLDNSKLAPVTHLLAAPPEQDDWWSVCLEDSPADEDTLPLRSNTRSTLFNSETMRRHVVIKAPQPPQTKYLDFRTPTMWLLADDSQLLRLVKEYSYNWDIVSAHMLPQKTYGFTANIERRTSWQCFERWFQLNPTFSLTDLRGPYAQAAQQWMAAAAKAQAQSKRRISPLGVSNESIQRGHRKLRWASMFDGIRKSMRKRETTPRPNPQPPRKSQLSESNKKDIASPLDLCKMKFEQDKNLAKAYAQQRMMPGQMPGQMPPVPSNIPANRQFPGQRPPPPQTAAQIQAHTQAQARAAAAASGHMQQRMAGVGMNRMPGQMNDQHQMMQFDRQRQLMEQQKMLQQQQQQQFMRTQGQVPPQPGQVQGQVNQNVQGAQVAAGQAGMAQRPAGQIPQGQMPAQQGQVPPGQAGNQAQMMRPNMRMRPGGPQAAAPNEHLNALIRQLQNQNPALSLEAATKLAHVQVQRFVQKQQRVARQAQGQTPPQGQMRPGQPQGQPSPQMRSGSSTPMNMQSPQLMNVQLQQQQQQRSASPGQSPAQQHAMLMRMNQQQQQQQQQHSRTRDRPRDKTKDKVHPSKMAVRLFMYTDNIIELYSTCSYCTFTTLRHVKVAFSLLLSRNHILIP</sequence>
<keyword evidence="6" id="KW-0234">DNA repair</keyword>
<dbReference type="PROSITE" id="PS51204">
    <property type="entry name" value="HSA"/>
    <property type="match status" value="1"/>
</dbReference>
<gene>
    <name evidence="14" type="ORF">YALI1_D35907g</name>
</gene>
<feature type="region of interest" description="Disordered" evidence="11">
    <location>
        <begin position="311"/>
        <end position="352"/>
    </location>
</feature>
<organism evidence="14 15">
    <name type="scientific">Yarrowia lipolytica</name>
    <name type="common">Candida lipolytica</name>
    <dbReference type="NCBI Taxonomy" id="4952"/>
    <lineage>
        <taxon>Eukaryota</taxon>
        <taxon>Fungi</taxon>
        <taxon>Dikarya</taxon>
        <taxon>Ascomycota</taxon>
        <taxon>Saccharomycotina</taxon>
        <taxon>Dipodascomycetes</taxon>
        <taxon>Dipodascales</taxon>
        <taxon>Dipodascales incertae sedis</taxon>
        <taxon>Yarrowia</taxon>
    </lineage>
</organism>
<evidence type="ECO:0000256" key="3">
    <source>
        <dbReference type="ARBA" id="ARBA00018561"/>
    </source>
</evidence>
<dbReference type="GO" id="GO:0035267">
    <property type="term" value="C:NuA4 histone acetyltransferase complex"/>
    <property type="evidence" value="ECO:0007669"/>
    <property type="project" value="UniProtKB-ARBA"/>
</dbReference>
<dbReference type="KEGG" id="yli:2910300"/>
<feature type="compositionally biased region" description="Basic and acidic residues" evidence="11">
    <location>
        <begin position="60"/>
        <end position="70"/>
    </location>
</feature>
<dbReference type="SUPFAM" id="SSF46689">
    <property type="entry name" value="Homeodomain-like"/>
    <property type="match status" value="1"/>
</dbReference>
<keyword evidence="4" id="KW-0227">DNA damage</keyword>
<feature type="region of interest" description="Disordered" evidence="11">
    <location>
        <begin position="60"/>
        <end position="97"/>
    </location>
</feature>
<feature type="compositionally biased region" description="Acidic residues" evidence="11">
    <location>
        <begin position="319"/>
        <end position="336"/>
    </location>
</feature>
<feature type="domain" description="Myb-like" evidence="12">
    <location>
        <begin position="473"/>
        <end position="527"/>
    </location>
</feature>
<dbReference type="AlphaFoldDB" id="A0A1D8NGG9"/>
<evidence type="ECO:0000259" key="12">
    <source>
        <dbReference type="PROSITE" id="PS50090"/>
    </source>
</evidence>
<dbReference type="EMBL" id="CP017556">
    <property type="protein sequence ID" value="AOW04720.1"/>
    <property type="molecule type" value="Genomic_DNA"/>
</dbReference>
<dbReference type="GO" id="GO:0006281">
    <property type="term" value="P:DNA repair"/>
    <property type="evidence" value="ECO:0007669"/>
    <property type="project" value="UniProtKB-KW"/>
</dbReference>
<evidence type="ECO:0000259" key="13">
    <source>
        <dbReference type="PROSITE" id="PS51204"/>
    </source>
</evidence>
<dbReference type="CDD" id="cd00167">
    <property type="entry name" value="SANT"/>
    <property type="match status" value="1"/>
</dbReference>
<evidence type="ECO:0000313" key="15">
    <source>
        <dbReference type="Proteomes" id="UP000182444"/>
    </source>
</evidence>
<comment type="subcellular location">
    <subcellularLocation>
        <location evidence="1">Nucleus</location>
    </subcellularLocation>
</comment>
<dbReference type="PROSITE" id="PS50090">
    <property type="entry name" value="MYB_LIKE"/>
    <property type="match status" value="1"/>
</dbReference>
<dbReference type="PANTHER" id="PTHR46459">
    <property type="entry name" value="E1A-BINDING PROTEIN P400-RELATED"/>
    <property type="match status" value="1"/>
</dbReference>
<dbReference type="VEuPathDB" id="FungiDB:YALI0_D27258g"/>
<feature type="region of interest" description="Disordered" evidence="11">
    <location>
        <begin position="653"/>
        <end position="682"/>
    </location>
</feature>
<dbReference type="GeneID" id="2910300"/>
<evidence type="ECO:0000256" key="1">
    <source>
        <dbReference type="ARBA" id="ARBA00004123"/>
    </source>
</evidence>
<dbReference type="InterPro" id="IPR001005">
    <property type="entry name" value="SANT/Myb"/>
</dbReference>
<dbReference type="InterPro" id="IPR014012">
    <property type="entry name" value="HSA_dom"/>
</dbReference>
<dbReference type="GO" id="GO:0005634">
    <property type="term" value="C:nucleus"/>
    <property type="evidence" value="ECO:0007669"/>
    <property type="project" value="UniProtKB-SubCell"/>
</dbReference>
<comment type="function">
    <text evidence="8">Component of the NuA4 histone acetyltransferase complex which is involved in transcriptional activation of selected genes principally by acetylation of nucleosomal histone H4 and H2A. The NuA4 complex is also involved in DNA repair.</text>
</comment>
<dbReference type="Gene3D" id="1.10.10.60">
    <property type="entry name" value="Homeodomain-like"/>
    <property type="match status" value="1"/>
</dbReference>
<evidence type="ECO:0000256" key="5">
    <source>
        <dbReference type="ARBA" id="ARBA00022853"/>
    </source>
</evidence>
<feature type="region of interest" description="Disordered" evidence="11">
    <location>
        <begin position="774"/>
        <end position="806"/>
    </location>
</feature>
<evidence type="ECO:0000256" key="9">
    <source>
        <dbReference type="ARBA" id="ARBA00029670"/>
    </source>
</evidence>
<feature type="region of interest" description="Disordered" evidence="11">
    <location>
        <begin position="864"/>
        <end position="967"/>
    </location>
</feature>
<evidence type="ECO:0000256" key="2">
    <source>
        <dbReference type="ARBA" id="ARBA00008913"/>
    </source>
</evidence>
<feature type="compositionally biased region" description="Basic and acidic residues" evidence="11">
    <location>
        <begin position="952"/>
        <end position="966"/>
    </location>
</feature>
<dbReference type="SMART" id="SM00573">
    <property type="entry name" value="HSA"/>
    <property type="match status" value="1"/>
</dbReference>
<keyword evidence="5" id="KW-0156">Chromatin regulator</keyword>
<dbReference type="PANTHER" id="PTHR46459:SF1">
    <property type="entry name" value="E1A-BINDING PROTEIN P400"/>
    <property type="match status" value="1"/>
</dbReference>
<dbReference type="GO" id="GO:0006325">
    <property type="term" value="P:chromatin organization"/>
    <property type="evidence" value="ECO:0007669"/>
    <property type="project" value="UniProtKB-KW"/>
</dbReference>
<dbReference type="VEuPathDB" id="FungiDB:YALI1_D35907g"/>
<dbReference type="SMART" id="SM00717">
    <property type="entry name" value="SANT"/>
    <property type="match status" value="1"/>
</dbReference>
<proteinExistence type="inferred from homology"/>
<evidence type="ECO:0000256" key="7">
    <source>
        <dbReference type="ARBA" id="ARBA00023242"/>
    </source>
</evidence>
<dbReference type="InterPro" id="IPR009057">
    <property type="entry name" value="Homeodomain-like_sf"/>
</dbReference>
<dbReference type="Pfam" id="PF07529">
    <property type="entry name" value="HSA"/>
    <property type="match status" value="1"/>
</dbReference>
<protein>
    <recommendedName>
        <fullName evidence="3">Chromatin modification-related protein EAF1</fullName>
    </recommendedName>
    <alternativeName>
        <fullName evidence="10">ESA1-associated factor 1</fullName>
    </alternativeName>
    <alternativeName>
        <fullName evidence="9">Vacuolar import and degradation protein 21</fullName>
    </alternativeName>
</protein>